<dbReference type="InterPro" id="IPR008523">
    <property type="entry name" value="DUF805"/>
</dbReference>
<protein>
    <recommendedName>
        <fullName evidence="4">DUF805 domain-containing protein</fullName>
    </recommendedName>
</protein>
<dbReference type="STRING" id="1122190.GCA_000621105_01396"/>
<dbReference type="AlphaFoldDB" id="A0A011MIU6"/>
<dbReference type="PANTHER" id="PTHR34980:SF2">
    <property type="entry name" value="INNER MEMBRANE PROTEIN YHAH-RELATED"/>
    <property type="match status" value="1"/>
</dbReference>
<keyword evidence="3" id="KW-1185">Reference proteome</keyword>
<dbReference type="RefSeq" id="WP_042802072.1">
    <property type="nucleotide sequence ID" value="NZ_AVSP01000013.1"/>
</dbReference>
<dbReference type="GO" id="GO:0005886">
    <property type="term" value="C:plasma membrane"/>
    <property type="evidence" value="ECO:0007669"/>
    <property type="project" value="TreeGrafter"/>
</dbReference>
<feature type="transmembrane region" description="Helical" evidence="1">
    <location>
        <begin position="43"/>
        <end position="62"/>
    </location>
</feature>
<dbReference type="PANTHER" id="PTHR34980">
    <property type="entry name" value="INNER MEMBRANE PROTEIN-RELATED-RELATED"/>
    <property type="match status" value="1"/>
</dbReference>
<evidence type="ECO:0000313" key="2">
    <source>
        <dbReference type="EMBL" id="EXI62396.1"/>
    </source>
</evidence>
<keyword evidence="1" id="KW-0472">Membrane</keyword>
<proteinExistence type="predicted"/>
<comment type="caution">
    <text evidence="2">The sequence shown here is derived from an EMBL/GenBank/DDBJ whole genome shotgun (WGS) entry which is preliminary data.</text>
</comment>
<keyword evidence="1" id="KW-1133">Transmembrane helix</keyword>
<dbReference type="EMBL" id="JANJ01000003">
    <property type="protein sequence ID" value="EXI62396.1"/>
    <property type="molecule type" value="Genomic_DNA"/>
</dbReference>
<evidence type="ECO:0008006" key="4">
    <source>
        <dbReference type="Google" id="ProtNLM"/>
    </source>
</evidence>
<feature type="transmembrane region" description="Helical" evidence="1">
    <location>
        <begin position="98"/>
        <end position="120"/>
    </location>
</feature>
<dbReference type="Proteomes" id="UP000054123">
    <property type="component" value="Unassembled WGS sequence"/>
</dbReference>
<keyword evidence="1" id="KW-0812">Transmembrane</keyword>
<accession>A0A011MIU6</accession>
<sequence length="138" mass="15974">MIWYDALFGFSGRLNRQGFWIGFIINFIFLFISVLWINPISQLFFSFLPLWIACFSLSALIIKRLHDRNRSGKALLMVFVPIICYIASDYSQGLMKMLLGNVMPAFISMILFLEWGVFAGDPNPNQYGERGLSFKLRE</sequence>
<organism evidence="2 3">
    <name type="scientific">Mannheimia granulomatis</name>
    <dbReference type="NCBI Taxonomy" id="85402"/>
    <lineage>
        <taxon>Bacteria</taxon>
        <taxon>Pseudomonadati</taxon>
        <taxon>Pseudomonadota</taxon>
        <taxon>Gammaproteobacteria</taxon>
        <taxon>Pasteurellales</taxon>
        <taxon>Pasteurellaceae</taxon>
        <taxon>Mannheimia</taxon>
    </lineage>
</organism>
<feature type="transmembrane region" description="Helical" evidence="1">
    <location>
        <begin position="18"/>
        <end position="37"/>
    </location>
</feature>
<evidence type="ECO:0000256" key="1">
    <source>
        <dbReference type="SAM" id="Phobius"/>
    </source>
</evidence>
<dbReference type="PATRIC" id="fig|1450449.3.peg.737"/>
<reference evidence="2 3" key="1">
    <citation type="journal article" date="2014" name="Genome Announc.">
        <title>Genome Sequence of a Presumptive Mannheimia haemolytica Strain with an A1/A6-Cross-Reactive Serotype from a White-Tailed Deer (Odocoileus virginianus).</title>
        <authorList>
            <person name="Lawrence P.K."/>
            <person name="Bey R.F."/>
            <person name="Wiener B."/>
            <person name="Kittichotirat W."/>
            <person name="Bumgarner R.E."/>
        </authorList>
    </citation>
    <scope>NUCLEOTIDE SEQUENCE [LARGE SCALE GENOMIC DNA]</scope>
    <source>
        <strain evidence="2 3">PKL10</strain>
    </source>
</reference>
<gene>
    <name evidence="2" type="ORF">AK33_03845</name>
</gene>
<feature type="transmembrane region" description="Helical" evidence="1">
    <location>
        <begin position="74"/>
        <end position="92"/>
    </location>
</feature>
<dbReference type="Pfam" id="PF05656">
    <property type="entry name" value="DUF805"/>
    <property type="match status" value="1"/>
</dbReference>
<dbReference type="OrthoDB" id="9812349at2"/>
<evidence type="ECO:0000313" key="3">
    <source>
        <dbReference type="Proteomes" id="UP000054123"/>
    </source>
</evidence>
<name>A0A011MIU6_9PAST</name>